<sequence>MKIMIVDDAVFIRKVLKGILIELGHEVIAEASNGKDAISLLERVKPEVITLDITLPDMSGLEILKEIKKISPQTQVIMISALSGQESVIEALREGAADYITKPFSKEKVEKVLSEIKINVDKMVSTQNLEQGSNNVTEFKEFTVDTQYESQEVYESHKIEEINNIVGQEEDEMESAQVEPESDNYSIEPMEKKADAFEYQSDEREREVEESVVSFNKELFQDIHKPSFFENEKRAYLEDVRVYEESIGYVLSLHFNQSVTYSFGKMKIGNGFIVNIENCRLSPHIKEVMRFENGSVEEIRIEEISGNVYIAIKTMIKKFNIRENEDIIEIVLQKGSSRVSYNPISKLILIENVEKRHIHVEKIEGHLKINILNKDIFMEEGKNILNDDVVETIEVVRDFKGYSIMIKTAKDVDYEIIESRNSVGLRLKESNVIKWWNVYDQEDMTILDILPSMSDFRVNIEHDKENKKVYLYLQDISLPQELKEKKFEYEKGFIESIEFTYDEDKKQSMLIVQTPVSRVNVSKENGRILLICRANRAFLLYDNLQKRIIFQNIKPSDIDLELEDDRILYFKIFNRFIVLIKDSMVEENELIEKVQMQQVEGGYEGKILLKKRCSFYSLLAKDRVSTEIYLTPIKAKNKINFFEYEESEGKAILHLSGEGVFDRNVTELKDRTGIGVEVSDCVLENINAGSMVFEDSSIEKLVFEEVDDEKVIVKVYTPVNEYEILDKTNGFDIVFYLKKVEVIFETNIFEIVGVGKDSVDFVIDKENNQVEIRIKEKGVYIPTGLFKVEDGVLRSYQIFKAKHGYSILVKLQKKASVSFSDKEDNIIVLNFIKYPELLFFELSNISDKETWLKIGFDEPIFERPSIEYVDQTLVEIELKKVNYENLDLTSKKYEEGIIKNVEFLPYEDDLKIRIGYAFSHLNLEVVENQVILKFEKVDTKIEADADRITFNYINPEQISYRVFDENGVIIMEIPFDAGYLENTIPAIKSEKSVKYINIETSNTGWRIYIITNLEMYYTFEKFEDNFFIKLQKNFEKSSVSEIA</sequence>
<dbReference type="PROSITE" id="PS50110">
    <property type="entry name" value="RESPONSE_REGULATORY"/>
    <property type="match status" value="1"/>
</dbReference>
<dbReference type="InterPro" id="IPR050595">
    <property type="entry name" value="Bact_response_regulator"/>
</dbReference>
<evidence type="ECO:0000313" key="5">
    <source>
        <dbReference type="EMBL" id="AZT90866.1"/>
    </source>
</evidence>
<evidence type="ECO:0000256" key="1">
    <source>
        <dbReference type="ARBA" id="ARBA00022553"/>
    </source>
</evidence>
<evidence type="ECO:0000259" key="4">
    <source>
        <dbReference type="PROSITE" id="PS50110"/>
    </source>
</evidence>
<accession>A0A3T0D7C9</accession>
<feature type="modified residue" description="4-aspartylphosphate" evidence="3">
    <location>
        <position position="52"/>
    </location>
</feature>
<feature type="domain" description="Response regulatory" evidence="4">
    <location>
        <begin position="2"/>
        <end position="117"/>
    </location>
</feature>
<dbReference type="EMBL" id="CP034791">
    <property type="protein sequence ID" value="AZT90866.1"/>
    <property type="molecule type" value="Genomic_DNA"/>
</dbReference>
<dbReference type="Gene3D" id="3.40.50.2300">
    <property type="match status" value="1"/>
</dbReference>
<dbReference type="InterPro" id="IPR011006">
    <property type="entry name" value="CheY-like_superfamily"/>
</dbReference>
<keyword evidence="1 3" id="KW-0597">Phosphoprotein</keyword>
<proteinExistence type="predicted"/>
<dbReference type="AlphaFoldDB" id="A0A3T0D7C9"/>
<keyword evidence="6" id="KW-1185">Reference proteome</keyword>
<dbReference type="PANTHER" id="PTHR44591:SF14">
    <property type="entry name" value="PROTEIN PILG"/>
    <property type="match status" value="1"/>
</dbReference>
<reference evidence="5 6" key="1">
    <citation type="submission" date="2018-12" db="EMBL/GenBank/DDBJ databases">
        <title>Genome sequence from the cellulolytic species, Caldicellulosiruptor changbaiensis.</title>
        <authorList>
            <person name="Blumer-Schuette S.E."/>
            <person name="Mendoza C."/>
        </authorList>
    </citation>
    <scope>NUCLEOTIDE SEQUENCE [LARGE SCALE GENOMIC DNA]</scope>
    <source>
        <strain evidence="5 6">CBS-Z</strain>
    </source>
</reference>
<evidence type="ECO:0000256" key="2">
    <source>
        <dbReference type="ARBA" id="ARBA00023012"/>
    </source>
</evidence>
<dbReference type="SMART" id="SM00448">
    <property type="entry name" value="REC"/>
    <property type="match status" value="1"/>
</dbReference>
<dbReference type="GO" id="GO:0000160">
    <property type="term" value="P:phosphorelay signal transduction system"/>
    <property type="evidence" value="ECO:0007669"/>
    <property type="project" value="UniProtKB-KW"/>
</dbReference>
<name>A0A3T0D7C9_9FIRM</name>
<keyword evidence="2" id="KW-0902">Two-component regulatory system</keyword>
<dbReference type="RefSeq" id="WP_127352246.1">
    <property type="nucleotide sequence ID" value="NZ_CP034791.1"/>
</dbReference>
<dbReference type="KEGG" id="ccha:ELD05_09565"/>
<dbReference type="InterPro" id="IPR001789">
    <property type="entry name" value="Sig_transdc_resp-reg_receiver"/>
</dbReference>
<dbReference type="PANTHER" id="PTHR44591">
    <property type="entry name" value="STRESS RESPONSE REGULATOR PROTEIN 1"/>
    <property type="match status" value="1"/>
</dbReference>
<protein>
    <submittedName>
        <fullName evidence="5">Response regulator</fullName>
    </submittedName>
</protein>
<evidence type="ECO:0000313" key="6">
    <source>
        <dbReference type="Proteomes" id="UP000282930"/>
    </source>
</evidence>
<dbReference type="SUPFAM" id="SSF52172">
    <property type="entry name" value="CheY-like"/>
    <property type="match status" value="1"/>
</dbReference>
<evidence type="ECO:0000256" key="3">
    <source>
        <dbReference type="PROSITE-ProRule" id="PRU00169"/>
    </source>
</evidence>
<dbReference type="Pfam" id="PF00072">
    <property type="entry name" value="Response_reg"/>
    <property type="match status" value="1"/>
</dbReference>
<dbReference type="Proteomes" id="UP000282930">
    <property type="component" value="Chromosome"/>
</dbReference>
<organism evidence="5 6">
    <name type="scientific">Caldicellulosiruptor changbaiensis</name>
    <dbReference type="NCBI Taxonomy" id="1222016"/>
    <lineage>
        <taxon>Bacteria</taxon>
        <taxon>Bacillati</taxon>
        <taxon>Bacillota</taxon>
        <taxon>Bacillota incertae sedis</taxon>
        <taxon>Caldicellulosiruptorales</taxon>
        <taxon>Caldicellulosiruptoraceae</taxon>
        <taxon>Caldicellulosiruptor</taxon>
    </lineage>
</organism>
<gene>
    <name evidence="5" type="ORF">ELD05_09565</name>
</gene>